<dbReference type="RefSeq" id="WP_160720319.1">
    <property type="nucleotide sequence ID" value="NZ_SUMG01000006.1"/>
</dbReference>
<dbReference type="Proteomes" id="UP000449710">
    <property type="component" value="Unassembled WGS sequence"/>
</dbReference>
<protein>
    <recommendedName>
        <fullName evidence="3">PD-(D/E)XK nuclease superfamily protein</fullName>
    </recommendedName>
</protein>
<dbReference type="InterPro" id="IPR029470">
    <property type="entry name" value="PDDEXK_4"/>
</dbReference>
<evidence type="ECO:0000313" key="1">
    <source>
        <dbReference type="EMBL" id="NBG88119.1"/>
    </source>
</evidence>
<evidence type="ECO:0008006" key="3">
    <source>
        <dbReference type="Google" id="ProtNLM"/>
    </source>
</evidence>
<accession>A0AA43XKV9</accession>
<gene>
    <name evidence="1" type="ORF">ISALK_06355</name>
</gene>
<comment type="caution">
    <text evidence="1">The sequence shown here is derived from an EMBL/GenBank/DDBJ whole genome shotgun (WGS) entry which is preliminary data.</text>
</comment>
<dbReference type="AlphaFoldDB" id="A0AA43XKV9"/>
<sequence length="389" mass="46231">MAVEIEGINSLESSMKVLDKIVGYLPERKKKTKTIPSIFSKSYDENFISDFLAYILDPNINGIGNDPLVKLIENYCGDDEELLKILDLKECNTIEVTREFTFRNKRRLDILIQINNELIIAIENKVFSNESENQTLSYTNSIHEKFPEHKYLFLYLTPAGKIPASKDFQPISYSQLADVLKRVTFDYREGIRENVIFQEFILHVEEYIMGKSRDKISEHTKLYLEYEDTINKLKSAHDEDAKVVFEEFEELVEQLFKDDETWVYNLKHDRGYQQIYKKHWNRKGLFIHHEFLISSKNILTENNLQYMIDVEGKDKEKFFALFHEEYEKIWDSYYENGFKYRPDKRGIAIIYKEIGNPFRLDSEDENKMIEELSNWKIIEEAIEKALSNY</sequence>
<proteinExistence type="predicted"/>
<evidence type="ECO:0000313" key="2">
    <source>
        <dbReference type="Proteomes" id="UP000449710"/>
    </source>
</evidence>
<reference evidence="1 2" key="1">
    <citation type="submission" date="2019-04" db="EMBL/GenBank/DDBJ databases">
        <title>Isachenkonia alkalipeptolytica gen. nov. sp. nov. a new anaerobic, alkiliphilic organothrophic bacterium capable to reduce synthesized ferrihydrite isolated from a soda lake.</title>
        <authorList>
            <person name="Toshchakov S.V."/>
            <person name="Zavarzina D.G."/>
            <person name="Zhilina T.N."/>
            <person name="Kostrikina N.A."/>
            <person name="Kublanov I.V."/>
        </authorList>
    </citation>
    <scope>NUCLEOTIDE SEQUENCE [LARGE SCALE GENOMIC DNA]</scope>
    <source>
        <strain evidence="1 2">Z-1701</strain>
    </source>
</reference>
<organism evidence="1 2">
    <name type="scientific">Isachenkonia alkalipeptolytica</name>
    <dbReference type="NCBI Taxonomy" id="2565777"/>
    <lineage>
        <taxon>Bacteria</taxon>
        <taxon>Bacillati</taxon>
        <taxon>Bacillota</taxon>
        <taxon>Clostridia</taxon>
        <taxon>Eubacteriales</taxon>
        <taxon>Clostridiaceae</taxon>
        <taxon>Isachenkonia</taxon>
    </lineage>
</organism>
<name>A0AA43XKV9_9CLOT</name>
<dbReference type="Pfam" id="PF14281">
    <property type="entry name" value="PDDEXK_4"/>
    <property type="match status" value="1"/>
</dbReference>
<keyword evidence="2" id="KW-1185">Reference proteome</keyword>
<dbReference type="EMBL" id="SUMG01000006">
    <property type="protein sequence ID" value="NBG88119.1"/>
    <property type="molecule type" value="Genomic_DNA"/>
</dbReference>